<dbReference type="Proteomes" id="UP000194236">
    <property type="component" value="Unassembled WGS sequence"/>
</dbReference>
<dbReference type="EMBL" id="MUJZ01013654">
    <property type="protein sequence ID" value="OTF81429.1"/>
    <property type="molecule type" value="Genomic_DNA"/>
</dbReference>
<reference evidence="3 4" key="1">
    <citation type="submission" date="2017-03" db="EMBL/GenBank/DDBJ databases">
        <title>Genome Survey of Euroglyphus maynei.</title>
        <authorList>
            <person name="Arlian L.G."/>
            <person name="Morgan M.S."/>
            <person name="Rider S.D."/>
        </authorList>
    </citation>
    <scope>NUCLEOTIDE SEQUENCE [LARGE SCALE GENOMIC DNA]</scope>
    <source>
        <strain evidence="3">Arlian Lab</strain>
        <tissue evidence="3">Whole body</tissue>
    </source>
</reference>
<organism evidence="3 4">
    <name type="scientific">Euroglyphus maynei</name>
    <name type="common">Mayne's house dust mite</name>
    <dbReference type="NCBI Taxonomy" id="6958"/>
    <lineage>
        <taxon>Eukaryota</taxon>
        <taxon>Metazoa</taxon>
        <taxon>Ecdysozoa</taxon>
        <taxon>Arthropoda</taxon>
        <taxon>Chelicerata</taxon>
        <taxon>Arachnida</taxon>
        <taxon>Acari</taxon>
        <taxon>Acariformes</taxon>
        <taxon>Sarcoptiformes</taxon>
        <taxon>Astigmata</taxon>
        <taxon>Psoroptidia</taxon>
        <taxon>Analgoidea</taxon>
        <taxon>Pyroglyphidae</taxon>
        <taxon>Pyroglyphinae</taxon>
        <taxon>Euroglyphus</taxon>
    </lineage>
</organism>
<dbReference type="GO" id="GO:0005096">
    <property type="term" value="F:GTPase activator activity"/>
    <property type="evidence" value="ECO:0007669"/>
    <property type="project" value="UniProtKB-KW"/>
</dbReference>
<dbReference type="GO" id="GO:0007165">
    <property type="term" value="P:signal transduction"/>
    <property type="evidence" value="ECO:0007669"/>
    <property type="project" value="InterPro"/>
</dbReference>
<name>A0A1Y3BKE2_EURMA</name>
<accession>A0A1Y3BKE2</accession>
<comment type="caution">
    <text evidence="3">The sequence shown here is derived from an EMBL/GenBank/DDBJ whole genome shotgun (WGS) entry which is preliminary data.</text>
</comment>
<feature type="domain" description="Rho-GAP" evidence="2">
    <location>
        <begin position="8"/>
        <end position="128"/>
    </location>
</feature>
<dbReference type="InterPro" id="IPR008936">
    <property type="entry name" value="Rho_GTPase_activation_prot"/>
</dbReference>
<dbReference type="GO" id="GO:0051056">
    <property type="term" value="P:regulation of small GTPase mediated signal transduction"/>
    <property type="evidence" value="ECO:0007669"/>
    <property type="project" value="UniProtKB-ARBA"/>
</dbReference>
<dbReference type="InterPro" id="IPR051025">
    <property type="entry name" value="RhoGAP"/>
</dbReference>
<dbReference type="PANTHER" id="PTHR15228">
    <property type="entry name" value="SPERMATHECAL PHYSIOLOGY VARIANT"/>
    <property type="match status" value="1"/>
</dbReference>
<evidence type="ECO:0000256" key="1">
    <source>
        <dbReference type="ARBA" id="ARBA00022468"/>
    </source>
</evidence>
<dbReference type="Pfam" id="PF00620">
    <property type="entry name" value="RhoGAP"/>
    <property type="match status" value="1"/>
</dbReference>
<protein>
    <submittedName>
        <fullName evidence="3">Rho-GTPase-activating protein-like protein</fullName>
    </submittedName>
</protein>
<dbReference type="InterPro" id="IPR000198">
    <property type="entry name" value="RhoGAP_dom"/>
</dbReference>
<dbReference type="Gene3D" id="1.10.555.10">
    <property type="entry name" value="Rho GTPase activation protein"/>
    <property type="match status" value="1"/>
</dbReference>
<evidence type="ECO:0000313" key="3">
    <source>
        <dbReference type="EMBL" id="OTF81429.1"/>
    </source>
</evidence>
<dbReference type="AlphaFoldDB" id="A0A1Y3BKE2"/>
<sequence length="128" mass="14692">MPPRLAVFGLEIADNNQISDILYTCIMEIEKRPIHKLRGIYKIDADPIQMEKLCRSFEFGSHLIDMSQVSPHDIAGVVKHYLLCISTPIFNKNLQKELITIGSEWPLRKVPYTQSGIAILVFELRRLV</sequence>
<proteinExistence type="predicted"/>
<keyword evidence="1" id="KW-0343">GTPase activation</keyword>
<feature type="non-terminal residue" evidence="3">
    <location>
        <position position="128"/>
    </location>
</feature>
<gene>
    <name evidence="3" type="ORF">BLA29_008531</name>
</gene>
<keyword evidence="4" id="KW-1185">Reference proteome</keyword>
<dbReference type="PROSITE" id="PS50238">
    <property type="entry name" value="RHOGAP"/>
    <property type="match status" value="1"/>
</dbReference>
<dbReference type="PANTHER" id="PTHR15228:SF25">
    <property type="entry name" value="F-BAR DOMAIN-CONTAINING PROTEIN"/>
    <property type="match status" value="1"/>
</dbReference>
<evidence type="ECO:0000259" key="2">
    <source>
        <dbReference type="PROSITE" id="PS50238"/>
    </source>
</evidence>
<evidence type="ECO:0000313" key="4">
    <source>
        <dbReference type="Proteomes" id="UP000194236"/>
    </source>
</evidence>
<dbReference type="OrthoDB" id="6499418at2759"/>
<dbReference type="SUPFAM" id="SSF48350">
    <property type="entry name" value="GTPase activation domain, GAP"/>
    <property type="match status" value="1"/>
</dbReference>